<feature type="transmembrane region" description="Helical" evidence="9">
    <location>
        <begin position="586"/>
        <end position="603"/>
    </location>
</feature>
<feature type="transmembrane region" description="Helical" evidence="9">
    <location>
        <begin position="429"/>
        <end position="448"/>
    </location>
</feature>
<protein>
    <submittedName>
        <fullName evidence="11">O-acetyltransferase</fullName>
    </submittedName>
</protein>
<dbReference type="InterPro" id="IPR012419">
    <property type="entry name" value="Cas1_AcylTrans_dom"/>
</dbReference>
<feature type="transmembrane region" description="Helical" evidence="9">
    <location>
        <begin position="505"/>
        <end position="524"/>
    </location>
</feature>
<dbReference type="EMBL" id="ML210146">
    <property type="protein sequence ID" value="TFK30348.1"/>
    <property type="molecule type" value="Genomic_DNA"/>
</dbReference>
<evidence type="ECO:0000313" key="11">
    <source>
        <dbReference type="EMBL" id="TFK30348.1"/>
    </source>
</evidence>
<feature type="transmembrane region" description="Helical" evidence="9">
    <location>
        <begin position="322"/>
        <end position="341"/>
    </location>
</feature>
<feature type="transmembrane region" description="Helical" evidence="9">
    <location>
        <begin position="479"/>
        <end position="499"/>
    </location>
</feature>
<evidence type="ECO:0000256" key="6">
    <source>
        <dbReference type="ARBA" id="ARBA00023136"/>
    </source>
</evidence>
<reference evidence="11 12" key="1">
    <citation type="journal article" date="2019" name="Nat. Ecol. Evol.">
        <title>Megaphylogeny resolves global patterns of mushroom evolution.</title>
        <authorList>
            <person name="Varga T."/>
            <person name="Krizsan K."/>
            <person name="Foldi C."/>
            <person name="Dima B."/>
            <person name="Sanchez-Garcia M."/>
            <person name="Sanchez-Ramirez S."/>
            <person name="Szollosi G.J."/>
            <person name="Szarkandi J.G."/>
            <person name="Papp V."/>
            <person name="Albert L."/>
            <person name="Andreopoulos W."/>
            <person name="Angelini C."/>
            <person name="Antonin V."/>
            <person name="Barry K.W."/>
            <person name="Bougher N.L."/>
            <person name="Buchanan P."/>
            <person name="Buyck B."/>
            <person name="Bense V."/>
            <person name="Catcheside P."/>
            <person name="Chovatia M."/>
            <person name="Cooper J."/>
            <person name="Damon W."/>
            <person name="Desjardin D."/>
            <person name="Finy P."/>
            <person name="Geml J."/>
            <person name="Haridas S."/>
            <person name="Hughes K."/>
            <person name="Justo A."/>
            <person name="Karasinski D."/>
            <person name="Kautmanova I."/>
            <person name="Kiss B."/>
            <person name="Kocsube S."/>
            <person name="Kotiranta H."/>
            <person name="LaButti K.M."/>
            <person name="Lechner B.E."/>
            <person name="Liimatainen K."/>
            <person name="Lipzen A."/>
            <person name="Lukacs Z."/>
            <person name="Mihaltcheva S."/>
            <person name="Morgado L.N."/>
            <person name="Niskanen T."/>
            <person name="Noordeloos M.E."/>
            <person name="Ohm R.A."/>
            <person name="Ortiz-Santana B."/>
            <person name="Ovrebo C."/>
            <person name="Racz N."/>
            <person name="Riley R."/>
            <person name="Savchenko A."/>
            <person name="Shiryaev A."/>
            <person name="Soop K."/>
            <person name="Spirin V."/>
            <person name="Szebenyi C."/>
            <person name="Tomsovsky M."/>
            <person name="Tulloss R.E."/>
            <person name="Uehling J."/>
            <person name="Grigoriev I.V."/>
            <person name="Vagvolgyi C."/>
            <person name="Papp T."/>
            <person name="Martin F.M."/>
            <person name="Miettinen O."/>
            <person name="Hibbett D.S."/>
            <person name="Nagy L.G."/>
        </authorList>
    </citation>
    <scope>NUCLEOTIDE SEQUENCE [LARGE SCALE GENOMIC DNA]</scope>
    <source>
        <strain evidence="11 12">CBS 121175</strain>
    </source>
</reference>
<accession>A0A5C3LC68</accession>
<feature type="region of interest" description="Disordered" evidence="8">
    <location>
        <begin position="745"/>
        <end position="769"/>
    </location>
</feature>
<dbReference type="Proteomes" id="UP000307440">
    <property type="component" value="Unassembled WGS sequence"/>
</dbReference>
<dbReference type="PANTHER" id="PTHR13533">
    <property type="entry name" value="N-ACETYLNEURAMINATE 9-O-ACETYLTRANSFERASE"/>
    <property type="match status" value="1"/>
</dbReference>
<feature type="domain" description="Cas1p 10 TM acyl transferase" evidence="10">
    <location>
        <begin position="309"/>
        <end position="746"/>
    </location>
</feature>
<feature type="transmembrane region" description="Helical" evidence="9">
    <location>
        <begin position="362"/>
        <end position="382"/>
    </location>
</feature>
<feature type="transmembrane region" description="Helical" evidence="9">
    <location>
        <begin position="388"/>
        <end position="408"/>
    </location>
</feature>
<name>A0A5C3LC68_COPMA</name>
<comment type="subcellular location">
    <subcellularLocation>
        <location evidence="1">Membrane</location>
        <topology evidence="1">Multi-pass membrane protein</topology>
    </subcellularLocation>
</comment>
<evidence type="ECO:0000313" key="12">
    <source>
        <dbReference type="Proteomes" id="UP000307440"/>
    </source>
</evidence>
<dbReference type="AlphaFoldDB" id="A0A5C3LC68"/>
<proteinExistence type="inferred from homology"/>
<sequence>MPPKFKINPAWPQLLGVLSLLIAIAAGAFRYLLLDAGDPYHCSTLLNDGSWLDSASRNWQPEGCLLHSYKPNEGATCLGSREVAFVGDSVTRKLFFQFAHLLDPSLATEPPNDNQRHQDHDLQTTHGTRVVFVWDPFLNGTYITSALSPSSTGRNGLKKDPPALLVLGSGLWYLRYADTSGGIPAWEANIENLFEKLSAATKPIADSIVVLPVEEVVPSMLSAERSNTMHPSDIDAMNSDLYHRVAQHMPVFEALLSPFLVHLPRVFNLMLDESATTDGIHYGHHVVQAQANILLNMRCNDVLPKEFPFSKTCCNRYPRPNAIHAILLLAIMISTPLFCYFTATSGLHHTIANAWNPTTEPYFNMSVGLLVTYLSDRSWFWLKEQKQFNSWTFAALYLVALCSGLATLKRADNDLGFLNRDQTDEWKGWMQLAILIYHYLGASKISGIYNPVRILVASYLFMTGYGHTTFYLRKADFGFLRIAQVLIRLNLLTVFLAYVMDTDYISYYFSPLVSMWYLIIYLTMAIAPQLNGRTPILLLKVLFSAALVTWFMWEPTVLETLFFFLERVFGIHWSAREWLFRVNLDLWIVYVGMLTSIFVIKVREYRWTDHPRWPLATKIAIGCSTLVLVWFFAFELYQDSKFAYNRWHPYISFLPVMAFAILRNSSVILRSASSSAFAFVGRCSLETFILQYHIWLAGDTKGVLIVLPGARLRPVNFVLTSIMFLYLSHKMADATTKITARICNQEPKQPPLPLPNSAAQMPAPSSHSQIDLDHHTQEVEIPLMPTPTKDEDGNGIPLEPDTPIRPRHLLDRLAKQQAQTSSSIPVKILAFVGGLQVKGKILIGLGFMWILNILWLYA</sequence>
<evidence type="ECO:0000256" key="8">
    <source>
        <dbReference type="SAM" id="MobiDB-lite"/>
    </source>
</evidence>
<dbReference type="GO" id="GO:0005794">
    <property type="term" value="C:Golgi apparatus"/>
    <property type="evidence" value="ECO:0007669"/>
    <property type="project" value="UniProtKB-ARBA"/>
</dbReference>
<keyword evidence="12" id="KW-1185">Reference proteome</keyword>
<keyword evidence="5 9" id="KW-1133">Transmembrane helix</keyword>
<feature type="transmembrane region" description="Helical" evidence="9">
    <location>
        <begin position="454"/>
        <end position="472"/>
    </location>
</feature>
<evidence type="ECO:0000256" key="7">
    <source>
        <dbReference type="ARBA" id="ARBA00023180"/>
    </source>
</evidence>
<evidence type="ECO:0000256" key="5">
    <source>
        <dbReference type="ARBA" id="ARBA00022989"/>
    </source>
</evidence>
<evidence type="ECO:0000256" key="1">
    <source>
        <dbReference type="ARBA" id="ARBA00004141"/>
    </source>
</evidence>
<evidence type="ECO:0000256" key="4">
    <source>
        <dbReference type="ARBA" id="ARBA00022692"/>
    </source>
</evidence>
<organism evidence="11 12">
    <name type="scientific">Coprinopsis marcescibilis</name>
    <name type="common">Agaric fungus</name>
    <name type="synonym">Psathyrella marcescibilis</name>
    <dbReference type="NCBI Taxonomy" id="230819"/>
    <lineage>
        <taxon>Eukaryota</taxon>
        <taxon>Fungi</taxon>
        <taxon>Dikarya</taxon>
        <taxon>Basidiomycota</taxon>
        <taxon>Agaricomycotina</taxon>
        <taxon>Agaricomycetes</taxon>
        <taxon>Agaricomycetidae</taxon>
        <taxon>Agaricales</taxon>
        <taxon>Agaricineae</taxon>
        <taxon>Psathyrellaceae</taxon>
        <taxon>Coprinopsis</taxon>
    </lineage>
</organism>
<dbReference type="Pfam" id="PF07779">
    <property type="entry name" value="Cas1_AcylT"/>
    <property type="match status" value="1"/>
</dbReference>
<keyword evidence="7" id="KW-0325">Glycoprotein</keyword>
<evidence type="ECO:0000256" key="3">
    <source>
        <dbReference type="ARBA" id="ARBA00022679"/>
    </source>
</evidence>
<keyword evidence="4 9" id="KW-0812">Transmembrane</keyword>
<keyword evidence="3 11" id="KW-0808">Transferase</keyword>
<dbReference type="GO" id="GO:0016020">
    <property type="term" value="C:membrane"/>
    <property type="evidence" value="ECO:0007669"/>
    <property type="project" value="UniProtKB-SubCell"/>
</dbReference>
<comment type="similarity">
    <text evidence="2">Belongs to the PC-esterase family. CASD1 subfamily.</text>
</comment>
<dbReference type="PANTHER" id="PTHR13533:SF1">
    <property type="entry name" value="N-ACETYLNEURAMINATE 9-O-ACETYLTRANSFERASE"/>
    <property type="match status" value="1"/>
</dbReference>
<gene>
    <name evidence="11" type="ORF">FA15DRAFT_629465</name>
</gene>
<feature type="compositionally biased region" description="Polar residues" evidence="8">
    <location>
        <begin position="757"/>
        <end position="769"/>
    </location>
</feature>
<evidence type="ECO:0000259" key="10">
    <source>
        <dbReference type="Pfam" id="PF07779"/>
    </source>
</evidence>
<feature type="transmembrane region" description="Helical" evidence="9">
    <location>
        <begin position="615"/>
        <end position="634"/>
    </location>
</feature>
<dbReference type="GO" id="GO:0005975">
    <property type="term" value="P:carbohydrate metabolic process"/>
    <property type="evidence" value="ECO:0007669"/>
    <property type="project" value="UniProtKB-ARBA"/>
</dbReference>
<dbReference type="OrthoDB" id="1932925at2759"/>
<dbReference type="GO" id="GO:0016740">
    <property type="term" value="F:transferase activity"/>
    <property type="evidence" value="ECO:0007669"/>
    <property type="project" value="UniProtKB-KW"/>
</dbReference>
<evidence type="ECO:0000256" key="2">
    <source>
        <dbReference type="ARBA" id="ARBA00010666"/>
    </source>
</evidence>
<evidence type="ECO:0000256" key="9">
    <source>
        <dbReference type="SAM" id="Phobius"/>
    </source>
</evidence>
<keyword evidence="6 9" id="KW-0472">Membrane</keyword>